<dbReference type="Pfam" id="PF06381">
    <property type="entry name" value="Phage_portal_3"/>
    <property type="match status" value="1"/>
</dbReference>
<comment type="caution">
    <text evidence="2">The sequence shown here is derived from an EMBL/GenBank/DDBJ whole genome shotgun (WGS) entry which is preliminary data.</text>
</comment>
<evidence type="ECO:0000313" key="2">
    <source>
        <dbReference type="EMBL" id="MDZ5758066.1"/>
    </source>
</evidence>
<dbReference type="RefSeq" id="WP_322808643.1">
    <property type="nucleotide sequence ID" value="NZ_JAVBVO010000003.1"/>
</dbReference>
<dbReference type="NCBIfam" id="TIGR01555">
    <property type="entry name" value="phge_rel_HI1409"/>
    <property type="match status" value="1"/>
</dbReference>
<dbReference type="Proteomes" id="UP001290462">
    <property type="component" value="Unassembled WGS sequence"/>
</dbReference>
<name>A0AAW9JX39_CARML</name>
<feature type="domain" description="Anti-CBASS protein Acb1-like N-terminal" evidence="1">
    <location>
        <begin position="48"/>
        <end position="398"/>
    </location>
</feature>
<evidence type="ECO:0000259" key="1">
    <source>
        <dbReference type="Pfam" id="PF06381"/>
    </source>
</evidence>
<gene>
    <name evidence="2" type="ORF">RAK27_05285</name>
</gene>
<dbReference type="InterPro" id="IPR024459">
    <property type="entry name" value="Acb1-like_N"/>
</dbReference>
<dbReference type="InterPro" id="IPR006445">
    <property type="entry name" value="Phage-assoc_HI1409"/>
</dbReference>
<reference evidence="2" key="1">
    <citation type="submission" date="2023-08" db="EMBL/GenBank/DDBJ databases">
        <title>Genomic characterization of piscicolin 126 produced by Carnobacterium maltaromaticum CM22 strain isolated from salmon (Salmo salar).</title>
        <authorList>
            <person name="Gonzalez-Gragera E."/>
            <person name="Garcia-Lopez J.D."/>
            <person name="Teso-Perez C."/>
            <person name="Gimenez-Hernandez I."/>
            <person name="Peralta-Sanchez J.M."/>
            <person name="Valdivia E."/>
            <person name="Montalban-Lopez M."/>
            <person name="Martin-Platero A.M."/>
            <person name="Banos A."/>
            <person name="Martinez-Bueno M."/>
        </authorList>
    </citation>
    <scope>NUCLEOTIDE SEQUENCE</scope>
    <source>
        <strain evidence="2">CM22</strain>
    </source>
</reference>
<protein>
    <submittedName>
        <fullName evidence="2">DUF1073 domain-containing protein</fullName>
    </submittedName>
</protein>
<proteinExistence type="predicted"/>
<evidence type="ECO:0000313" key="3">
    <source>
        <dbReference type="Proteomes" id="UP001290462"/>
    </source>
</evidence>
<accession>A0AAW9JX39</accession>
<dbReference type="EMBL" id="JAVBVO010000003">
    <property type="protein sequence ID" value="MDZ5758066.1"/>
    <property type="molecule type" value="Genomic_DNA"/>
</dbReference>
<organism evidence="2 3">
    <name type="scientific">Carnobacterium maltaromaticum</name>
    <name type="common">Carnobacterium piscicola</name>
    <dbReference type="NCBI Taxonomy" id="2751"/>
    <lineage>
        <taxon>Bacteria</taxon>
        <taxon>Bacillati</taxon>
        <taxon>Bacillota</taxon>
        <taxon>Bacilli</taxon>
        <taxon>Lactobacillales</taxon>
        <taxon>Carnobacteriaceae</taxon>
        <taxon>Carnobacterium</taxon>
    </lineage>
</organism>
<dbReference type="AlphaFoldDB" id="A0AAW9JX39"/>
<sequence>MGSAKILLTDKKGSIINDFMVGNGKGYAKDNLTRQVPGQRRQLAPSDLEDLYSSNSMAANIIDIPAEDMTRSGWTIKMKDEKLKALYESRLRQLKAKDMFKQLNIFDRLYGDGFISLGLIQKSTFELSDAIKLDDLKKISYLNAFSSKKVNNRVIDEDVFSPRYGKSESFEINNRSRTGIEIAGQTQVSVHHSRLIHQQSTRFEDEIEGTSLLESLYDILTVMDTSLWSVGQIMYDFVFKVFKSKDIDGMNNADKAELGMLMDYKFRTEALAVIANDEELGKESTNVSGINQLLDFTWDYLAGAARMPKTVLKGQEAGTLTGAQYDVMNYYSRIASMQENSMRPQLEYLVRLLMWCEDECGGRIDPDSIEWSIEFNPLWSVDSKTDAEIRKLTAESDKIYIESGVLGPSDVQEARFGRFGVTETSKFNADSAADIDKLAESVYKKYKENRADG</sequence>